<evidence type="ECO:0000259" key="9">
    <source>
        <dbReference type="Pfam" id="PF13231"/>
    </source>
</evidence>
<evidence type="ECO:0000256" key="6">
    <source>
        <dbReference type="ARBA" id="ARBA00022989"/>
    </source>
</evidence>
<dbReference type="InterPro" id="IPR050297">
    <property type="entry name" value="LipidA_mod_glycosyltrf_83"/>
</dbReference>
<feature type="transmembrane region" description="Helical" evidence="8">
    <location>
        <begin position="110"/>
        <end position="128"/>
    </location>
</feature>
<comment type="caution">
    <text evidence="10">The sequence shown here is derived from an EMBL/GenBank/DDBJ whole genome shotgun (WGS) entry which is preliminary data.</text>
</comment>
<dbReference type="PANTHER" id="PTHR33908:SF11">
    <property type="entry name" value="MEMBRANE PROTEIN"/>
    <property type="match status" value="1"/>
</dbReference>
<feature type="transmembrane region" description="Helical" evidence="8">
    <location>
        <begin position="315"/>
        <end position="334"/>
    </location>
</feature>
<organism evidence="10 11">
    <name type="scientific">Winogradskyella marina</name>
    <dbReference type="NCBI Taxonomy" id="2785530"/>
    <lineage>
        <taxon>Bacteria</taxon>
        <taxon>Pseudomonadati</taxon>
        <taxon>Bacteroidota</taxon>
        <taxon>Flavobacteriia</taxon>
        <taxon>Flavobacteriales</taxon>
        <taxon>Flavobacteriaceae</taxon>
        <taxon>Winogradskyella</taxon>
    </lineage>
</organism>
<evidence type="ECO:0000256" key="2">
    <source>
        <dbReference type="ARBA" id="ARBA00022475"/>
    </source>
</evidence>
<keyword evidence="11" id="KW-1185">Reference proteome</keyword>
<keyword evidence="7 8" id="KW-0472">Membrane</keyword>
<evidence type="ECO:0000313" key="10">
    <source>
        <dbReference type="EMBL" id="MBF8149588.1"/>
    </source>
</evidence>
<keyword evidence="3" id="KW-0328">Glycosyltransferase</keyword>
<evidence type="ECO:0000256" key="7">
    <source>
        <dbReference type="ARBA" id="ARBA00023136"/>
    </source>
</evidence>
<protein>
    <submittedName>
        <fullName evidence="10">Glycosyltransferase family 39 protein</fullName>
    </submittedName>
</protein>
<keyword evidence="6 8" id="KW-1133">Transmembrane helix</keyword>
<keyword evidence="2" id="KW-1003">Cell membrane</keyword>
<dbReference type="Pfam" id="PF13231">
    <property type="entry name" value="PMT_2"/>
    <property type="match status" value="1"/>
</dbReference>
<reference evidence="10 11" key="1">
    <citation type="submission" date="2020-11" db="EMBL/GenBank/DDBJ databases">
        <title>Winogradskyella marina sp. nov., isolated from marine sediment.</title>
        <authorList>
            <person name="Bo J."/>
            <person name="Wang S."/>
            <person name="Song X."/>
            <person name="Du Z."/>
        </authorList>
    </citation>
    <scope>NUCLEOTIDE SEQUENCE [LARGE SCALE GENOMIC DNA]</scope>
    <source>
        <strain evidence="10 11">F6397</strain>
    </source>
</reference>
<feature type="domain" description="Glycosyltransferase RgtA/B/C/D-like" evidence="9">
    <location>
        <begin position="65"/>
        <end position="213"/>
    </location>
</feature>
<evidence type="ECO:0000313" key="11">
    <source>
        <dbReference type="Proteomes" id="UP000611215"/>
    </source>
</evidence>
<gene>
    <name evidence="10" type="ORF">ITJ86_06740</name>
</gene>
<dbReference type="InterPro" id="IPR038731">
    <property type="entry name" value="RgtA/B/C-like"/>
</dbReference>
<keyword evidence="4" id="KW-0808">Transferase</keyword>
<evidence type="ECO:0000256" key="5">
    <source>
        <dbReference type="ARBA" id="ARBA00022692"/>
    </source>
</evidence>
<name>A0ABS0EGL3_9FLAO</name>
<accession>A0ABS0EGL3</accession>
<feature type="transmembrane region" description="Helical" evidence="8">
    <location>
        <begin position="200"/>
        <end position="219"/>
    </location>
</feature>
<dbReference type="PANTHER" id="PTHR33908">
    <property type="entry name" value="MANNOSYLTRANSFERASE YKCB-RELATED"/>
    <property type="match status" value="1"/>
</dbReference>
<proteinExistence type="predicted"/>
<dbReference type="Proteomes" id="UP000611215">
    <property type="component" value="Unassembled WGS sequence"/>
</dbReference>
<evidence type="ECO:0000256" key="1">
    <source>
        <dbReference type="ARBA" id="ARBA00004651"/>
    </source>
</evidence>
<keyword evidence="5 8" id="KW-0812">Transmembrane</keyword>
<feature type="transmembrane region" description="Helical" evidence="8">
    <location>
        <begin position="87"/>
        <end position="104"/>
    </location>
</feature>
<feature type="transmembrane region" description="Helical" evidence="8">
    <location>
        <begin position="289"/>
        <end position="309"/>
    </location>
</feature>
<evidence type="ECO:0000256" key="8">
    <source>
        <dbReference type="SAM" id="Phobius"/>
    </source>
</evidence>
<feature type="transmembrane region" description="Helical" evidence="8">
    <location>
        <begin position="159"/>
        <end position="188"/>
    </location>
</feature>
<dbReference type="EMBL" id="JADOET010000004">
    <property type="protein sequence ID" value="MBF8149588.1"/>
    <property type="molecule type" value="Genomic_DNA"/>
</dbReference>
<feature type="transmembrane region" description="Helical" evidence="8">
    <location>
        <begin position="12"/>
        <end position="28"/>
    </location>
</feature>
<dbReference type="RefSeq" id="WP_195870864.1">
    <property type="nucleotide sequence ID" value="NZ_JADOET010000004.1"/>
</dbReference>
<feature type="transmembrane region" description="Helical" evidence="8">
    <location>
        <begin position="259"/>
        <end position="277"/>
    </location>
</feature>
<evidence type="ECO:0000256" key="3">
    <source>
        <dbReference type="ARBA" id="ARBA00022676"/>
    </source>
</evidence>
<sequence length="470" mass="54767">MIEYLKKISFKQILFFLVCVLVVEFLQLKQTPFFWDGISKSSRASWIYANGLTEFIVPTDYNSGHPPLWITLLALFWTFFEKALWSSRLLLLIVNIGVAWQLVLLCKNNFVKLVSASAVLLVFLEPTFIAQTTNLNNDMLLLFFTLLGLNALIKSQQLFFALALSGLLFTNLRGIYIVVAIALIHLVYTRLELIKNRKPIYLGYVVALLSFALFCYFQYEKLGWFLITQKENYNAQRQSVGLKQVVINSMVYAKSFLEYGRFIMALFLVPLLVKYIKDKSNRNIKIDRIAIAFFVFAFIFFIGMVPFSNPIGDRYFMICYLLAVILLINLITHFNLAKKRLMYSAVVVMFVSGHFWIYPATISQSWDSSLAYLNSYTVEEQMERYIDSVGIKPSEIGTRIRFNERNFSEFKVLTEAERYTDFNIETNQFILLSNIDNQTKDEDLNEIMSNWTLVKRYSQLGVFMELYKRQ</sequence>
<evidence type="ECO:0000256" key="4">
    <source>
        <dbReference type="ARBA" id="ARBA00022679"/>
    </source>
</evidence>
<comment type="subcellular location">
    <subcellularLocation>
        <location evidence="1">Cell membrane</location>
        <topology evidence="1">Multi-pass membrane protein</topology>
    </subcellularLocation>
</comment>
<feature type="transmembrane region" description="Helical" evidence="8">
    <location>
        <begin position="341"/>
        <end position="358"/>
    </location>
</feature>